<dbReference type="CDD" id="cd01300">
    <property type="entry name" value="YtcJ_like"/>
    <property type="match status" value="1"/>
</dbReference>
<evidence type="ECO:0000259" key="1">
    <source>
        <dbReference type="Pfam" id="PF07969"/>
    </source>
</evidence>
<sequence>MSASIIPDLILTNGRITTLDAAKPEAREVVIKDGRVIGLDNAGDFATNHQTKVIDLKGRRVIPGLNDSHLHVIRGGLNYNMELRWDGVPSLADGLRMLKAQAQRTPPGQWVRVVGGWSEFQFAERRMPTLDEINEAAPDTPVFILHLYCRALLNKAALKACGYTRDTPNPPGGEIQRDSAGNPTGLLIARPNATILYSTLAKGPKLPPEHQVNSTRHFMRELNRLGLTSIIDAGGGYQNYPEDYGVIDELHKRGELTLRIAYNLFTQKPKEEKADFARWIKMTGPGVGDDYFRCNGAGEMLVFSAADFEDFLEPRPDLAPTLESELKEVVSLLAANKWPFRLHATYDESITRFLNVFEEVNRETPFDGVHWFFDHCETISDRNLERVKALSGGVAVQHRMAFQGEYFIERYGKQAAERTPPVRRMLEMGLPVGAGTDATRVASYNPWVSLYWLTTGKTVGGVSMYPEKNCLSREEALRLYTQGSSWFSTENGKKGSLAVGQLADLAVLTDDYFSVPEEVIKGIESVMTVLGGKVVHANGDFSGHAPTALPVLPEWSPISVFGGYGAPLDLKKAVRAGVPLPEGHVAKTSLRGVRRVETHQNASSTFGSFWGSGCDCFAF</sequence>
<dbReference type="Pfam" id="PF07969">
    <property type="entry name" value="Amidohydro_3"/>
    <property type="match status" value="1"/>
</dbReference>
<dbReference type="SUPFAM" id="SSF51556">
    <property type="entry name" value="Metallo-dependent hydrolases"/>
    <property type="match status" value="1"/>
</dbReference>
<name>A0A366HJX4_9BACT</name>
<dbReference type="GO" id="GO:0016810">
    <property type="term" value="F:hydrolase activity, acting on carbon-nitrogen (but not peptide) bonds"/>
    <property type="evidence" value="ECO:0007669"/>
    <property type="project" value="InterPro"/>
</dbReference>
<dbReference type="InterPro" id="IPR033932">
    <property type="entry name" value="YtcJ-like"/>
</dbReference>
<dbReference type="Gene3D" id="2.30.40.10">
    <property type="entry name" value="Urease, subunit C, domain 1"/>
    <property type="match status" value="1"/>
</dbReference>
<feature type="domain" description="Amidohydrolase 3" evidence="1">
    <location>
        <begin position="52"/>
        <end position="536"/>
    </location>
</feature>
<evidence type="ECO:0000313" key="3">
    <source>
        <dbReference type="Proteomes" id="UP000253426"/>
    </source>
</evidence>
<protein>
    <recommendedName>
        <fullName evidence="1">Amidohydrolase 3 domain-containing protein</fullName>
    </recommendedName>
</protein>
<dbReference type="Gene3D" id="3.20.20.140">
    <property type="entry name" value="Metal-dependent hydrolases"/>
    <property type="match status" value="1"/>
</dbReference>
<gene>
    <name evidence="2" type="ORF">DES53_10613</name>
</gene>
<organism evidence="2 3">
    <name type="scientific">Roseimicrobium gellanilyticum</name>
    <dbReference type="NCBI Taxonomy" id="748857"/>
    <lineage>
        <taxon>Bacteria</taxon>
        <taxon>Pseudomonadati</taxon>
        <taxon>Verrucomicrobiota</taxon>
        <taxon>Verrucomicrobiia</taxon>
        <taxon>Verrucomicrobiales</taxon>
        <taxon>Verrucomicrobiaceae</taxon>
        <taxon>Roseimicrobium</taxon>
    </lineage>
</organism>
<proteinExistence type="predicted"/>
<dbReference type="Proteomes" id="UP000253426">
    <property type="component" value="Unassembled WGS sequence"/>
</dbReference>
<dbReference type="InterPro" id="IPR013108">
    <property type="entry name" value="Amidohydro_3"/>
</dbReference>
<dbReference type="RefSeq" id="WP_113959455.1">
    <property type="nucleotide sequence ID" value="NZ_QNRR01000006.1"/>
</dbReference>
<reference evidence="2 3" key="1">
    <citation type="submission" date="2018-06" db="EMBL/GenBank/DDBJ databases">
        <title>Genomic Encyclopedia of Type Strains, Phase IV (KMG-IV): sequencing the most valuable type-strain genomes for metagenomic binning, comparative biology and taxonomic classification.</title>
        <authorList>
            <person name="Goeker M."/>
        </authorList>
    </citation>
    <scope>NUCLEOTIDE SEQUENCE [LARGE SCALE GENOMIC DNA]</scope>
    <source>
        <strain evidence="2 3">DSM 25532</strain>
    </source>
</reference>
<dbReference type="SUPFAM" id="SSF51338">
    <property type="entry name" value="Composite domain of metallo-dependent hydrolases"/>
    <property type="match status" value="1"/>
</dbReference>
<dbReference type="OrthoDB" id="9767366at2"/>
<evidence type="ECO:0000313" key="2">
    <source>
        <dbReference type="EMBL" id="RBP42309.1"/>
    </source>
</evidence>
<comment type="caution">
    <text evidence="2">The sequence shown here is derived from an EMBL/GenBank/DDBJ whole genome shotgun (WGS) entry which is preliminary data.</text>
</comment>
<dbReference type="EMBL" id="QNRR01000006">
    <property type="protein sequence ID" value="RBP42309.1"/>
    <property type="molecule type" value="Genomic_DNA"/>
</dbReference>
<dbReference type="PANTHER" id="PTHR22642">
    <property type="entry name" value="IMIDAZOLONEPROPIONASE"/>
    <property type="match status" value="1"/>
</dbReference>
<dbReference type="AlphaFoldDB" id="A0A366HJX4"/>
<dbReference type="InterPro" id="IPR011059">
    <property type="entry name" value="Metal-dep_hydrolase_composite"/>
</dbReference>
<dbReference type="Gene3D" id="3.10.310.70">
    <property type="match status" value="1"/>
</dbReference>
<keyword evidence="3" id="KW-1185">Reference proteome</keyword>
<dbReference type="InterPro" id="IPR032466">
    <property type="entry name" value="Metal_Hydrolase"/>
</dbReference>
<dbReference type="PANTHER" id="PTHR22642:SF21">
    <property type="entry name" value="PERIPLASMIC PROTEIN"/>
    <property type="match status" value="1"/>
</dbReference>
<accession>A0A366HJX4</accession>